<dbReference type="SUPFAM" id="SSF102462">
    <property type="entry name" value="Peptidyl-tRNA hydrolase II"/>
    <property type="match status" value="1"/>
</dbReference>
<evidence type="ECO:0000256" key="4">
    <source>
        <dbReference type="ARBA" id="ARBA00048707"/>
    </source>
</evidence>
<keyword evidence="6" id="KW-1133">Transmembrane helix</keyword>
<evidence type="ECO:0000256" key="6">
    <source>
        <dbReference type="SAM" id="Phobius"/>
    </source>
</evidence>
<evidence type="ECO:0000256" key="2">
    <source>
        <dbReference type="ARBA" id="ARBA00022801"/>
    </source>
</evidence>
<sequence length="207" mass="22090">MDSVREPLDAAAVFAAGALTATAVLAPAAWFFFVKGPGAEWAASKVDVADAAPDASDAPAALEGFADEDLDSDEDEEDEEEDDEEEPLKQVMVVRTDLSMKKGKIAAQCCHASLGAFRRASSPRASETWRTWLRRWLIIGQTKVAVKCQSEAELEEVAQTAQMNQVPFYLVADAGRTQIAAGSRTVCAVGPAPVSVVDAICGQFKLL</sequence>
<comment type="similarity">
    <text evidence="3">Belongs to the PTH2 family.</text>
</comment>
<dbReference type="InterPro" id="IPR023476">
    <property type="entry name" value="Pep_tRNA_hydro_II_dom_sf"/>
</dbReference>
<evidence type="ECO:0000313" key="8">
    <source>
        <dbReference type="Proteomes" id="UP000241890"/>
    </source>
</evidence>
<keyword evidence="6" id="KW-0812">Transmembrane</keyword>
<evidence type="ECO:0000256" key="3">
    <source>
        <dbReference type="ARBA" id="ARBA00038050"/>
    </source>
</evidence>
<dbReference type="EC" id="3.1.1.29" evidence="1"/>
<dbReference type="GO" id="GO:0005829">
    <property type="term" value="C:cytosol"/>
    <property type="evidence" value="ECO:0007669"/>
    <property type="project" value="TreeGrafter"/>
</dbReference>
<keyword evidence="2 7" id="KW-0378">Hydrolase</keyword>
<dbReference type="AlphaFoldDB" id="A0A2R5GSG5"/>
<dbReference type="Gene3D" id="3.40.1490.10">
    <property type="entry name" value="Bit1"/>
    <property type="match status" value="1"/>
</dbReference>
<dbReference type="Proteomes" id="UP000241890">
    <property type="component" value="Unassembled WGS sequence"/>
</dbReference>
<comment type="catalytic activity">
    <reaction evidence="4">
        <text>an N-acyl-L-alpha-aminoacyl-tRNA + H2O = an N-acyl-L-amino acid + a tRNA + H(+)</text>
        <dbReference type="Rhea" id="RHEA:54448"/>
        <dbReference type="Rhea" id="RHEA-COMP:10123"/>
        <dbReference type="Rhea" id="RHEA-COMP:13883"/>
        <dbReference type="ChEBI" id="CHEBI:15377"/>
        <dbReference type="ChEBI" id="CHEBI:15378"/>
        <dbReference type="ChEBI" id="CHEBI:59874"/>
        <dbReference type="ChEBI" id="CHEBI:78442"/>
        <dbReference type="ChEBI" id="CHEBI:138191"/>
        <dbReference type="EC" id="3.1.1.29"/>
    </reaction>
</comment>
<dbReference type="CDD" id="cd02430">
    <property type="entry name" value="PTH2"/>
    <property type="match status" value="1"/>
</dbReference>
<proteinExistence type="inferred from homology"/>
<protein>
    <recommendedName>
        <fullName evidence="1">peptidyl-tRNA hydrolase</fullName>
        <ecNumber evidence="1">3.1.1.29</ecNumber>
    </recommendedName>
</protein>
<evidence type="ECO:0000256" key="1">
    <source>
        <dbReference type="ARBA" id="ARBA00013260"/>
    </source>
</evidence>
<dbReference type="FunCoup" id="A0A2R5GSG5">
    <property type="interactions" value="511"/>
</dbReference>
<organism evidence="7 8">
    <name type="scientific">Hondaea fermentalgiana</name>
    <dbReference type="NCBI Taxonomy" id="2315210"/>
    <lineage>
        <taxon>Eukaryota</taxon>
        <taxon>Sar</taxon>
        <taxon>Stramenopiles</taxon>
        <taxon>Bigyra</taxon>
        <taxon>Labyrinthulomycetes</taxon>
        <taxon>Thraustochytrida</taxon>
        <taxon>Thraustochytriidae</taxon>
        <taxon>Hondaea</taxon>
    </lineage>
</organism>
<evidence type="ECO:0000313" key="7">
    <source>
        <dbReference type="EMBL" id="GBG33535.1"/>
    </source>
</evidence>
<keyword evidence="6" id="KW-0472">Membrane</keyword>
<dbReference type="GO" id="GO:0004045">
    <property type="term" value="F:peptidyl-tRNA hydrolase activity"/>
    <property type="evidence" value="ECO:0007669"/>
    <property type="project" value="UniProtKB-EC"/>
</dbReference>
<feature type="compositionally biased region" description="Acidic residues" evidence="5">
    <location>
        <begin position="65"/>
        <end position="86"/>
    </location>
</feature>
<feature type="region of interest" description="Disordered" evidence="5">
    <location>
        <begin position="63"/>
        <end position="88"/>
    </location>
</feature>
<dbReference type="Pfam" id="PF01981">
    <property type="entry name" value="PTH2"/>
    <property type="match status" value="1"/>
</dbReference>
<dbReference type="FunFam" id="3.40.1490.10:FF:000001">
    <property type="entry name" value="Peptidyl-tRNA hydrolase 2"/>
    <property type="match status" value="1"/>
</dbReference>
<feature type="transmembrane region" description="Helical" evidence="6">
    <location>
        <begin position="12"/>
        <end position="34"/>
    </location>
</feature>
<keyword evidence="8" id="KW-1185">Reference proteome</keyword>
<name>A0A2R5GSG5_9STRA</name>
<dbReference type="PANTHER" id="PTHR12649:SF11">
    <property type="entry name" value="PEPTIDYL-TRNA HYDROLASE 2, MITOCHONDRIAL"/>
    <property type="match status" value="1"/>
</dbReference>
<evidence type="ECO:0000256" key="5">
    <source>
        <dbReference type="SAM" id="MobiDB-lite"/>
    </source>
</evidence>
<reference evidence="7 8" key="1">
    <citation type="submission" date="2017-12" db="EMBL/GenBank/DDBJ databases">
        <title>Sequencing, de novo assembly and annotation of complete genome of a new Thraustochytrid species, strain FCC1311.</title>
        <authorList>
            <person name="Sedici K."/>
            <person name="Godart F."/>
            <person name="Aiese Cigliano R."/>
            <person name="Sanseverino W."/>
            <person name="Barakat M."/>
            <person name="Ortet P."/>
            <person name="Marechal E."/>
            <person name="Cagnac O."/>
            <person name="Amato A."/>
        </authorList>
    </citation>
    <scope>NUCLEOTIDE SEQUENCE [LARGE SCALE GENOMIC DNA]</scope>
</reference>
<gene>
    <name evidence="7" type="ORF">FCC1311_097582</name>
</gene>
<accession>A0A2R5GSG5</accession>
<dbReference type="InterPro" id="IPR002833">
    <property type="entry name" value="PTH2"/>
</dbReference>
<dbReference type="EMBL" id="BEYU01000161">
    <property type="protein sequence ID" value="GBG33535.1"/>
    <property type="molecule type" value="Genomic_DNA"/>
</dbReference>
<dbReference type="OrthoDB" id="1733656at2759"/>
<comment type="caution">
    <text evidence="7">The sequence shown here is derived from an EMBL/GenBank/DDBJ whole genome shotgun (WGS) entry which is preliminary data.</text>
</comment>
<dbReference type="NCBIfam" id="TIGR00283">
    <property type="entry name" value="arch_pth2"/>
    <property type="match status" value="1"/>
</dbReference>
<dbReference type="PANTHER" id="PTHR12649">
    <property type="entry name" value="PEPTIDYL-TRNA HYDROLASE 2"/>
    <property type="match status" value="1"/>
</dbReference>
<dbReference type="InParanoid" id="A0A2R5GSG5"/>